<dbReference type="InterPro" id="IPR003594">
    <property type="entry name" value="HATPase_dom"/>
</dbReference>
<keyword evidence="4" id="KW-0597">Phosphoprotein</keyword>
<dbReference type="Pfam" id="PF00672">
    <property type="entry name" value="HAMP"/>
    <property type="match status" value="1"/>
</dbReference>
<comment type="subcellular location">
    <subcellularLocation>
        <location evidence="2">Cell membrane</location>
    </subcellularLocation>
</comment>
<dbReference type="InterPro" id="IPR036097">
    <property type="entry name" value="HisK_dim/P_sf"/>
</dbReference>
<keyword evidence="10" id="KW-0472">Membrane</keyword>
<keyword evidence="14" id="KW-1185">Reference proteome</keyword>
<dbReference type="EMBL" id="BAAANL010000004">
    <property type="protein sequence ID" value="GAA1863989.1"/>
    <property type="molecule type" value="Genomic_DNA"/>
</dbReference>
<organism evidence="13 14">
    <name type="scientific">Myceligenerans crystallogenes</name>
    <dbReference type="NCBI Taxonomy" id="316335"/>
    <lineage>
        <taxon>Bacteria</taxon>
        <taxon>Bacillati</taxon>
        <taxon>Actinomycetota</taxon>
        <taxon>Actinomycetes</taxon>
        <taxon>Micrococcales</taxon>
        <taxon>Promicromonosporaceae</taxon>
        <taxon>Myceligenerans</taxon>
    </lineage>
</organism>
<dbReference type="GO" id="GO:0016301">
    <property type="term" value="F:kinase activity"/>
    <property type="evidence" value="ECO:0007669"/>
    <property type="project" value="UniProtKB-KW"/>
</dbReference>
<dbReference type="Pfam" id="PF02518">
    <property type="entry name" value="HATPase_c"/>
    <property type="match status" value="1"/>
</dbReference>
<dbReference type="InterPro" id="IPR036890">
    <property type="entry name" value="HATPase_C_sf"/>
</dbReference>
<evidence type="ECO:0000256" key="5">
    <source>
        <dbReference type="ARBA" id="ARBA00022679"/>
    </source>
</evidence>
<keyword evidence="6 10" id="KW-0812">Transmembrane</keyword>
<dbReference type="Gene3D" id="1.10.287.130">
    <property type="match status" value="1"/>
</dbReference>
<sequence length="379" mass="39946">MQLSGFGARLVTAMALVVMVSGAAAWLVARVVGPGIFRSYMTRAEHEPGSMADHAVQAFMSAGTLTLAVALGVSVATSLAIGAVMSRRVGKSLRNMARVAGQVATGRFSVRVRSPRVGSEFDELAAAINAMAERLGENESMRRQLTADVTHELRTPVATISAYLDAIDDGVEQLGPETIEVLRAQASRLTRLVEDLSAVARAESGTTVLDLTPVHPGELVELAAHAARAGFSARSVRLTTAVQQRLGTIAVDRDRMGQVLGNLLDNALRHTPAGGEVRLTAERHGTGVRFMVVDTGEGIAAEHLPHLFERFYRADAARDRGHGGSGIGLAIVRALVMAHGGAISAHSEGPGRGATFVVDLPPTGATRAWPTINRLRPPT</sequence>
<evidence type="ECO:0000256" key="2">
    <source>
        <dbReference type="ARBA" id="ARBA00004236"/>
    </source>
</evidence>
<evidence type="ECO:0000256" key="8">
    <source>
        <dbReference type="ARBA" id="ARBA00022989"/>
    </source>
</evidence>
<dbReference type="Gene3D" id="3.30.565.10">
    <property type="entry name" value="Histidine kinase-like ATPase, C-terminal domain"/>
    <property type="match status" value="1"/>
</dbReference>
<proteinExistence type="predicted"/>
<dbReference type="PROSITE" id="PS50885">
    <property type="entry name" value="HAMP"/>
    <property type="match status" value="1"/>
</dbReference>
<feature type="domain" description="HAMP" evidence="12">
    <location>
        <begin position="87"/>
        <end position="140"/>
    </location>
</feature>
<protein>
    <recommendedName>
        <fullName evidence="3">histidine kinase</fullName>
        <ecNumber evidence="3">2.7.13.3</ecNumber>
    </recommendedName>
</protein>
<dbReference type="CDD" id="cd00082">
    <property type="entry name" value="HisKA"/>
    <property type="match status" value="1"/>
</dbReference>
<keyword evidence="9" id="KW-0902">Two-component regulatory system</keyword>
<evidence type="ECO:0000256" key="3">
    <source>
        <dbReference type="ARBA" id="ARBA00012438"/>
    </source>
</evidence>
<keyword evidence="5" id="KW-0808">Transferase</keyword>
<reference evidence="13 14" key="1">
    <citation type="journal article" date="2019" name="Int. J. Syst. Evol. Microbiol.">
        <title>The Global Catalogue of Microorganisms (GCM) 10K type strain sequencing project: providing services to taxonomists for standard genome sequencing and annotation.</title>
        <authorList>
            <consortium name="The Broad Institute Genomics Platform"/>
            <consortium name="The Broad Institute Genome Sequencing Center for Infectious Disease"/>
            <person name="Wu L."/>
            <person name="Ma J."/>
        </authorList>
    </citation>
    <scope>NUCLEOTIDE SEQUENCE [LARGE SCALE GENOMIC DNA]</scope>
    <source>
        <strain evidence="13 14">JCM 14326</strain>
    </source>
</reference>
<dbReference type="SUPFAM" id="SSF158472">
    <property type="entry name" value="HAMP domain-like"/>
    <property type="match status" value="1"/>
</dbReference>
<dbReference type="PRINTS" id="PR00344">
    <property type="entry name" value="BCTRLSENSOR"/>
</dbReference>
<dbReference type="Proteomes" id="UP001501094">
    <property type="component" value="Unassembled WGS sequence"/>
</dbReference>
<accession>A0ABN2ND92</accession>
<dbReference type="CDD" id="cd06225">
    <property type="entry name" value="HAMP"/>
    <property type="match status" value="1"/>
</dbReference>
<feature type="domain" description="Histidine kinase" evidence="11">
    <location>
        <begin position="148"/>
        <end position="364"/>
    </location>
</feature>
<keyword evidence="8 10" id="KW-1133">Transmembrane helix</keyword>
<dbReference type="InterPro" id="IPR003661">
    <property type="entry name" value="HisK_dim/P_dom"/>
</dbReference>
<dbReference type="RefSeq" id="WP_344102727.1">
    <property type="nucleotide sequence ID" value="NZ_BAAANL010000004.1"/>
</dbReference>
<evidence type="ECO:0000256" key="1">
    <source>
        <dbReference type="ARBA" id="ARBA00000085"/>
    </source>
</evidence>
<evidence type="ECO:0000313" key="13">
    <source>
        <dbReference type="EMBL" id="GAA1863989.1"/>
    </source>
</evidence>
<dbReference type="InterPro" id="IPR005467">
    <property type="entry name" value="His_kinase_dom"/>
</dbReference>
<dbReference type="InterPro" id="IPR050736">
    <property type="entry name" value="Sensor_HK_Regulatory"/>
</dbReference>
<comment type="caution">
    <text evidence="13">The sequence shown here is derived from an EMBL/GenBank/DDBJ whole genome shotgun (WGS) entry which is preliminary data.</text>
</comment>
<dbReference type="SMART" id="SM00388">
    <property type="entry name" value="HisKA"/>
    <property type="match status" value="1"/>
</dbReference>
<evidence type="ECO:0000256" key="4">
    <source>
        <dbReference type="ARBA" id="ARBA00022553"/>
    </source>
</evidence>
<evidence type="ECO:0000256" key="6">
    <source>
        <dbReference type="ARBA" id="ARBA00022692"/>
    </source>
</evidence>
<comment type="catalytic activity">
    <reaction evidence="1">
        <text>ATP + protein L-histidine = ADP + protein N-phospho-L-histidine.</text>
        <dbReference type="EC" id="2.7.13.3"/>
    </reaction>
</comment>
<dbReference type="SUPFAM" id="SSF55874">
    <property type="entry name" value="ATPase domain of HSP90 chaperone/DNA topoisomerase II/histidine kinase"/>
    <property type="match status" value="1"/>
</dbReference>
<evidence type="ECO:0000259" key="12">
    <source>
        <dbReference type="PROSITE" id="PS50885"/>
    </source>
</evidence>
<gene>
    <name evidence="13" type="ORF">GCM10009751_22520</name>
</gene>
<evidence type="ECO:0000256" key="9">
    <source>
        <dbReference type="ARBA" id="ARBA00023012"/>
    </source>
</evidence>
<dbReference type="InterPro" id="IPR004358">
    <property type="entry name" value="Sig_transdc_His_kin-like_C"/>
</dbReference>
<dbReference type="EC" id="2.7.13.3" evidence="3"/>
<dbReference type="PROSITE" id="PS50109">
    <property type="entry name" value="HIS_KIN"/>
    <property type="match status" value="1"/>
</dbReference>
<dbReference type="CDD" id="cd00075">
    <property type="entry name" value="HATPase"/>
    <property type="match status" value="1"/>
</dbReference>
<evidence type="ECO:0000313" key="14">
    <source>
        <dbReference type="Proteomes" id="UP001501094"/>
    </source>
</evidence>
<dbReference type="PANTHER" id="PTHR43711:SF1">
    <property type="entry name" value="HISTIDINE KINASE 1"/>
    <property type="match status" value="1"/>
</dbReference>
<evidence type="ECO:0000256" key="7">
    <source>
        <dbReference type="ARBA" id="ARBA00022777"/>
    </source>
</evidence>
<evidence type="ECO:0000259" key="11">
    <source>
        <dbReference type="PROSITE" id="PS50109"/>
    </source>
</evidence>
<dbReference type="Gene3D" id="6.10.340.10">
    <property type="match status" value="1"/>
</dbReference>
<dbReference type="PANTHER" id="PTHR43711">
    <property type="entry name" value="TWO-COMPONENT HISTIDINE KINASE"/>
    <property type="match status" value="1"/>
</dbReference>
<evidence type="ECO:0000256" key="10">
    <source>
        <dbReference type="SAM" id="Phobius"/>
    </source>
</evidence>
<dbReference type="Pfam" id="PF00512">
    <property type="entry name" value="HisKA"/>
    <property type="match status" value="1"/>
</dbReference>
<dbReference type="InterPro" id="IPR003660">
    <property type="entry name" value="HAMP_dom"/>
</dbReference>
<dbReference type="SMART" id="SM00304">
    <property type="entry name" value="HAMP"/>
    <property type="match status" value="1"/>
</dbReference>
<dbReference type="SUPFAM" id="SSF47384">
    <property type="entry name" value="Homodimeric domain of signal transducing histidine kinase"/>
    <property type="match status" value="1"/>
</dbReference>
<name>A0ABN2ND92_9MICO</name>
<keyword evidence="7 13" id="KW-0418">Kinase</keyword>
<feature type="transmembrane region" description="Helical" evidence="10">
    <location>
        <begin position="58"/>
        <end position="84"/>
    </location>
</feature>
<feature type="transmembrane region" description="Helical" evidence="10">
    <location>
        <begin position="7"/>
        <end position="29"/>
    </location>
</feature>
<dbReference type="SMART" id="SM00387">
    <property type="entry name" value="HATPase_c"/>
    <property type="match status" value="1"/>
</dbReference>